<feature type="compositionally biased region" description="Low complexity" evidence="1">
    <location>
        <begin position="217"/>
        <end position="227"/>
    </location>
</feature>
<feature type="region of interest" description="Disordered" evidence="1">
    <location>
        <begin position="1"/>
        <end position="191"/>
    </location>
</feature>
<accession>A0A7S1DBN4</accession>
<reference evidence="2" key="1">
    <citation type="submission" date="2021-01" db="EMBL/GenBank/DDBJ databases">
        <authorList>
            <person name="Corre E."/>
            <person name="Pelletier E."/>
            <person name="Niang G."/>
            <person name="Scheremetjew M."/>
            <person name="Finn R."/>
            <person name="Kale V."/>
            <person name="Holt S."/>
            <person name="Cochrane G."/>
            <person name="Meng A."/>
            <person name="Brown T."/>
            <person name="Cohen L."/>
        </authorList>
    </citation>
    <scope>NUCLEOTIDE SEQUENCE</scope>
    <source>
        <strain evidence="2">ECT3854</strain>
    </source>
</reference>
<feature type="compositionally biased region" description="Acidic residues" evidence="1">
    <location>
        <begin position="10"/>
        <end position="46"/>
    </location>
</feature>
<feature type="region of interest" description="Disordered" evidence="1">
    <location>
        <begin position="282"/>
        <end position="310"/>
    </location>
</feature>
<feature type="region of interest" description="Disordered" evidence="1">
    <location>
        <begin position="217"/>
        <end position="257"/>
    </location>
</feature>
<feature type="compositionally biased region" description="Polar residues" evidence="1">
    <location>
        <begin position="110"/>
        <end position="126"/>
    </location>
</feature>
<evidence type="ECO:0000313" key="2">
    <source>
        <dbReference type="EMBL" id="CAD8943351.1"/>
    </source>
</evidence>
<organism evidence="2">
    <name type="scientific">Cyclophora tenuis</name>
    <name type="common">Marine diatom</name>
    <dbReference type="NCBI Taxonomy" id="216820"/>
    <lineage>
        <taxon>Eukaryota</taxon>
        <taxon>Sar</taxon>
        <taxon>Stramenopiles</taxon>
        <taxon>Ochrophyta</taxon>
        <taxon>Bacillariophyta</taxon>
        <taxon>Fragilariophyceae</taxon>
        <taxon>Fragilariophycidae</taxon>
        <taxon>Cyclophorales</taxon>
        <taxon>Cyclophoraceae</taxon>
        <taxon>Cyclophora</taxon>
    </lineage>
</organism>
<protein>
    <submittedName>
        <fullName evidence="2">Uncharacterized protein</fullName>
    </submittedName>
</protein>
<evidence type="ECO:0000256" key="1">
    <source>
        <dbReference type="SAM" id="MobiDB-lite"/>
    </source>
</evidence>
<name>A0A7S1DBN4_CYCTE</name>
<proteinExistence type="predicted"/>
<feature type="compositionally biased region" description="Low complexity" evidence="1">
    <location>
        <begin position="173"/>
        <end position="185"/>
    </location>
</feature>
<feature type="compositionally biased region" description="Acidic residues" evidence="1">
    <location>
        <begin position="248"/>
        <end position="257"/>
    </location>
</feature>
<dbReference type="EMBL" id="HBFW01022358">
    <property type="protein sequence ID" value="CAD8943351.1"/>
    <property type="molecule type" value="Transcribed_RNA"/>
</dbReference>
<gene>
    <name evidence="2" type="ORF">CTEN0397_LOCUS14418</name>
</gene>
<sequence>MAEYIASVQQDDDDDDDDEADFQPGDDEEDDDDDDDEGGDDDDEDAVILKGTLEKEEGGIVYRGKSSEGDTFDLKSQPLRWSLDAPTATTKVEEQGDPPGMRTITLEGQFLTSSKRTVDITITRQQKPAKKGKSTGEDGDDDDHATTKKDHGGGGGGGKLPPKSNGETKSPAKKSSTQASSTTYSVFGKGPHFEFYGEFCPRKGYLECKYRQILKAPPGASASSSAAAGGGGSTAAAAAAATVPNIHDDDDIENDVDEGVDPEELIALRKDAGMPIITNVRKRYATRSASKPPPAKRAKSADDSDEEIGF</sequence>
<dbReference type="AlphaFoldDB" id="A0A7S1DBN4"/>